<dbReference type="AlphaFoldDB" id="A0A3N4LFI7"/>
<proteinExistence type="predicted"/>
<organism evidence="3 4">
    <name type="scientific">Terfezia boudieri ATCC MYA-4762</name>
    <dbReference type="NCBI Taxonomy" id="1051890"/>
    <lineage>
        <taxon>Eukaryota</taxon>
        <taxon>Fungi</taxon>
        <taxon>Dikarya</taxon>
        <taxon>Ascomycota</taxon>
        <taxon>Pezizomycotina</taxon>
        <taxon>Pezizomycetes</taxon>
        <taxon>Pezizales</taxon>
        <taxon>Pezizaceae</taxon>
        <taxon>Terfezia</taxon>
    </lineage>
</organism>
<evidence type="ECO:0000313" key="3">
    <source>
        <dbReference type="EMBL" id="RPB19451.1"/>
    </source>
</evidence>
<evidence type="ECO:0000313" key="4">
    <source>
        <dbReference type="Proteomes" id="UP000267821"/>
    </source>
</evidence>
<evidence type="ECO:0000256" key="1">
    <source>
        <dbReference type="SAM" id="MobiDB-lite"/>
    </source>
</evidence>
<keyword evidence="2" id="KW-0472">Membrane</keyword>
<keyword evidence="2" id="KW-0812">Transmembrane</keyword>
<sequence length="79" mass="8477">MSSAQQPTSTAGNNAAAAEAKTEQKKTNQGFSLEEDDEFEDFPVEGEFLLFGVGGVAGGWGGLVDLWVDGEGRKRVRRE</sequence>
<feature type="transmembrane region" description="Helical" evidence="2">
    <location>
        <begin position="48"/>
        <end position="68"/>
    </location>
</feature>
<feature type="compositionally biased region" description="Low complexity" evidence="1">
    <location>
        <begin position="10"/>
        <end position="19"/>
    </location>
</feature>
<feature type="region of interest" description="Disordered" evidence="1">
    <location>
        <begin position="1"/>
        <end position="35"/>
    </location>
</feature>
<evidence type="ECO:0000256" key="2">
    <source>
        <dbReference type="SAM" id="Phobius"/>
    </source>
</evidence>
<gene>
    <name evidence="3" type="ORF">L211DRAFT_842692</name>
</gene>
<keyword evidence="2" id="KW-1133">Transmembrane helix</keyword>
<accession>A0A3N4LFI7</accession>
<keyword evidence="4" id="KW-1185">Reference proteome</keyword>
<dbReference type="Proteomes" id="UP000267821">
    <property type="component" value="Unassembled WGS sequence"/>
</dbReference>
<reference evidence="3 4" key="1">
    <citation type="journal article" date="2018" name="Nat. Ecol. Evol.">
        <title>Pezizomycetes genomes reveal the molecular basis of ectomycorrhizal truffle lifestyle.</title>
        <authorList>
            <person name="Murat C."/>
            <person name="Payen T."/>
            <person name="Noel B."/>
            <person name="Kuo A."/>
            <person name="Morin E."/>
            <person name="Chen J."/>
            <person name="Kohler A."/>
            <person name="Krizsan K."/>
            <person name="Balestrini R."/>
            <person name="Da Silva C."/>
            <person name="Montanini B."/>
            <person name="Hainaut M."/>
            <person name="Levati E."/>
            <person name="Barry K.W."/>
            <person name="Belfiori B."/>
            <person name="Cichocki N."/>
            <person name="Clum A."/>
            <person name="Dockter R.B."/>
            <person name="Fauchery L."/>
            <person name="Guy J."/>
            <person name="Iotti M."/>
            <person name="Le Tacon F."/>
            <person name="Lindquist E.A."/>
            <person name="Lipzen A."/>
            <person name="Malagnac F."/>
            <person name="Mello A."/>
            <person name="Molinier V."/>
            <person name="Miyauchi S."/>
            <person name="Poulain J."/>
            <person name="Riccioni C."/>
            <person name="Rubini A."/>
            <person name="Sitrit Y."/>
            <person name="Splivallo R."/>
            <person name="Traeger S."/>
            <person name="Wang M."/>
            <person name="Zifcakova L."/>
            <person name="Wipf D."/>
            <person name="Zambonelli A."/>
            <person name="Paolocci F."/>
            <person name="Nowrousian M."/>
            <person name="Ottonello S."/>
            <person name="Baldrian P."/>
            <person name="Spatafora J.W."/>
            <person name="Henrissat B."/>
            <person name="Nagy L.G."/>
            <person name="Aury J.M."/>
            <person name="Wincker P."/>
            <person name="Grigoriev I.V."/>
            <person name="Bonfante P."/>
            <person name="Martin F.M."/>
        </authorList>
    </citation>
    <scope>NUCLEOTIDE SEQUENCE [LARGE SCALE GENOMIC DNA]</scope>
    <source>
        <strain evidence="3 4">ATCC MYA-4762</strain>
    </source>
</reference>
<dbReference type="EMBL" id="ML121589">
    <property type="protein sequence ID" value="RPB19451.1"/>
    <property type="molecule type" value="Genomic_DNA"/>
</dbReference>
<dbReference type="InParanoid" id="A0A3N4LFI7"/>
<protein>
    <submittedName>
        <fullName evidence="3">Uncharacterized protein</fullName>
    </submittedName>
</protein>
<name>A0A3N4LFI7_9PEZI</name>